<proteinExistence type="inferred from homology"/>
<dbReference type="PANTHER" id="PTHR43639:SF1">
    <property type="entry name" value="SHORT-CHAIN DEHYDROGENASE_REDUCTASE FAMILY PROTEIN"/>
    <property type="match status" value="1"/>
</dbReference>
<organism evidence="3 4">
    <name type="scientific">Rhodococcus ruber</name>
    <dbReference type="NCBI Taxonomy" id="1830"/>
    <lineage>
        <taxon>Bacteria</taxon>
        <taxon>Bacillati</taxon>
        <taxon>Actinomycetota</taxon>
        <taxon>Actinomycetes</taxon>
        <taxon>Mycobacteriales</taxon>
        <taxon>Nocardiaceae</taxon>
        <taxon>Rhodococcus</taxon>
    </lineage>
</organism>
<keyword evidence="2" id="KW-0560">Oxidoreductase</keyword>
<protein>
    <submittedName>
        <fullName evidence="3">SDR family NAD(P)-dependent oxidoreductase</fullName>
    </submittedName>
</protein>
<dbReference type="PRINTS" id="PR00080">
    <property type="entry name" value="SDRFAMILY"/>
</dbReference>
<evidence type="ECO:0000313" key="4">
    <source>
        <dbReference type="Proteomes" id="UP001081071"/>
    </source>
</evidence>
<gene>
    <name evidence="3" type="ORF">O4220_13115</name>
</gene>
<dbReference type="CDD" id="cd05233">
    <property type="entry name" value="SDR_c"/>
    <property type="match status" value="1"/>
</dbReference>
<dbReference type="PRINTS" id="PR00081">
    <property type="entry name" value="GDHRDH"/>
</dbReference>
<name>A0ABT4MEP2_9NOCA</name>
<evidence type="ECO:0000256" key="1">
    <source>
        <dbReference type="ARBA" id="ARBA00006484"/>
    </source>
</evidence>
<dbReference type="InterPro" id="IPR036291">
    <property type="entry name" value="NAD(P)-bd_dom_sf"/>
</dbReference>
<dbReference type="Gene3D" id="3.40.50.720">
    <property type="entry name" value="NAD(P)-binding Rossmann-like Domain"/>
    <property type="match status" value="1"/>
</dbReference>
<reference evidence="3" key="1">
    <citation type="submission" date="2022-12" db="EMBL/GenBank/DDBJ databases">
        <authorList>
            <person name="Krivoruchko A.V."/>
            <person name="Elkin A."/>
        </authorList>
    </citation>
    <scope>NUCLEOTIDE SEQUENCE</scope>
    <source>
        <strain evidence="3">IEGM 1391</strain>
    </source>
</reference>
<sequence>MAGRLEGKVVVITGTGGGQGREAALRFVHEGAKVVGCDLKAEGNEETVRLVDRAGGRMLGLHPLDLTVEGEVESLMKAAEAEFGGIDVLYNNAGAFRAGTLESQSYEDFEFSLRAEISTVFLAVKHVIPRMRTRGGGSIINVGSIAGQVGTSIAGNLPGAAVHCISKAGVIRLSEVAAIELSPLKIRVNTISPGVILTPQLAPFIGEKGDEGLAAEFIRESLSDRVGQSSDVVNAAVFLASDEAEWITGINLTVDGGFVASGGRGKPDSRVAEIMRQIKG</sequence>
<accession>A0ABT4MEP2</accession>
<evidence type="ECO:0000256" key="2">
    <source>
        <dbReference type="ARBA" id="ARBA00023002"/>
    </source>
</evidence>
<dbReference type="InterPro" id="IPR002347">
    <property type="entry name" value="SDR_fam"/>
</dbReference>
<dbReference type="Proteomes" id="UP001081071">
    <property type="component" value="Unassembled WGS sequence"/>
</dbReference>
<dbReference type="EMBL" id="JAPWIJ010000005">
    <property type="protein sequence ID" value="MCZ4519457.1"/>
    <property type="molecule type" value="Genomic_DNA"/>
</dbReference>
<comment type="caution">
    <text evidence="3">The sequence shown here is derived from an EMBL/GenBank/DDBJ whole genome shotgun (WGS) entry which is preliminary data.</text>
</comment>
<evidence type="ECO:0000313" key="3">
    <source>
        <dbReference type="EMBL" id="MCZ4519457.1"/>
    </source>
</evidence>
<dbReference type="PANTHER" id="PTHR43639">
    <property type="entry name" value="OXIDOREDUCTASE, SHORT-CHAIN DEHYDROGENASE/REDUCTASE FAMILY (AFU_ORTHOLOGUE AFUA_5G02870)"/>
    <property type="match status" value="1"/>
</dbReference>
<dbReference type="Pfam" id="PF13561">
    <property type="entry name" value="adh_short_C2"/>
    <property type="match status" value="1"/>
</dbReference>
<dbReference type="RefSeq" id="WP_269604826.1">
    <property type="nucleotide sequence ID" value="NZ_JAPWIJ010000005.1"/>
</dbReference>
<keyword evidence="4" id="KW-1185">Reference proteome</keyword>
<comment type="similarity">
    <text evidence="1">Belongs to the short-chain dehydrogenases/reductases (SDR) family.</text>
</comment>
<dbReference type="SUPFAM" id="SSF51735">
    <property type="entry name" value="NAD(P)-binding Rossmann-fold domains"/>
    <property type="match status" value="1"/>
</dbReference>